<keyword evidence="1" id="KW-0808">Transferase</keyword>
<dbReference type="AlphaFoldDB" id="A0A6P2BN45"/>
<dbReference type="GO" id="GO:0016740">
    <property type="term" value="F:transferase activity"/>
    <property type="evidence" value="ECO:0007669"/>
    <property type="project" value="UniProtKB-KW"/>
</dbReference>
<dbReference type="OrthoDB" id="3533156at2"/>
<comment type="caution">
    <text evidence="1">The sequence shown here is derived from an EMBL/GenBank/DDBJ whole genome shotgun (WGS) entry which is preliminary data.</text>
</comment>
<evidence type="ECO:0000313" key="1">
    <source>
        <dbReference type="EMBL" id="TVZ00047.1"/>
    </source>
</evidence>
<accession>A0A6P2BN45</accession>
<keyword evidence="2" id="KW-1185">Reference proteome</keyword>
<evidence type="ECO:0000313" key="2">
    <source>
        <dbReference type="Proteomes" id="UP000460272"/>
    </source>
</evidence>
<reference evidence="1 2" key="1">
    <citation type="submission" date="2018-11" db="EMBL/GenBank/DDBJ databases">
        <title>Trebonia kvetii gen.nov., sp.nov., a novel acidophilic actinobacterium, and proposal of the new actinobacterial family Treboniaceae fam. nov.</title>
        <authorList>
            <person name="Rapoport D."/>
            <person name="Sagova-Mareckova M."/>
            <person name="Sedlacek I."/>
            <person name="Provaznik J."/>
            <person name="Kralova S."/>
            <person name="Pavlinic D."/>
            <person name="Benes V."/>
            <person name="Kopecky J."/>
        </authorList>
    </citation>
    <scope>NUCLEOTIDE SEQUENCE [LARGE SCALE GENOMIC DNA]</scope>
    <source>
        <strain evidence="1 2">15Tr583</strain>
    </source>
</reference>
<protein>
    <submittedName>
        <fullName evidence="1">N-acetyltransferase</fullName>
    </submittedName>
</protein>
<dbReference type="InterPro" id="IPR016181">
    <property type="entry name" value="Acyl_CoA_acyltransferase"/>
</dbReference>
<dbReference type="EMBL" id="RPFW01000010">
    <property type="protein sequence ID" value="TVZ00047.1"/>
    <property type="molecule type" value="Genomic_DNA"/>
</dbReference>
<dbReference type="PANTHER" id="PTHR43610">
    <property type="entry name" value="BLL6696 PROTEIN"/>
    <property type="match status" value="1"/>
</dbReference>
<organism evidence="1 2">
    <name type="scientific">Trebonia kvetii</name>
    <dbReference type="NCBI Taxonomy" id="2480626"/>
    <lineage>
        <taxon>Bacteria</taxon>
        <taxon>Bacillati</taxon>
        <taxon>Actinomycetota</taxon>
        <taxon>Actinomycetes</taxon>
        <taxon>Streptosporangiales</taxon>
        <taxon>Treboniaceae</taxon>
        <taxon>Trebonia</taxon>
    </lineage>
</organism>
<dbReference type="PANTHER" id="PTHR43610:SF1">
    <property type="entry name" value="N-ACETYLTRANSFERASE DOMAIN-CONTAINING PROTEIN"/>
    <property type="match status" value="1"/>
</dbReference>
<name>A0A6P2BN45_9ACTN</name>
<dbReference type="RefSeq" id="WP_145861578.1">
    <property type="nucleotide sequence ID" value="NZ_RPFW01000010.1"/>
</dbReference>
<dbReference type="Gene3D" id="3.40.630.30">
    <property type="match status" value="1"/>
</dbReference>
<dbReference type="SUPFAM" id="SSF55729">
    <property type="entry name" value="Acyl-CoA N-acyltransferases (Nat)"/>
    <property type="match status" value="1"/>
</dbReference>
<proteinExistence type="predicted"/>
<gene>
    <name evidence="1" type="ORF">EAS64_38915</name>
</gene>
<sequence length="101" mass="11175">MTSVIFDPAEPGGVEVGGTQFDPAVWGTGVNAAVKRLLFDAIFDYGAEWIGLRTDERNGRSAAAIRKLGATDLGIQPDHRIRRDGTRRQSLMFRLDRASWQ</sequence>
<dbReference type="Proteomes" id="UP000460272">
    <property type="component" value="Unassembled WGS sequence"/>
</dbReference>